<protein>
    <submittedName>
        <fullName evidence="1">IS21 family transposase</fullName>
    </submittedName>
</protein>
<proteinExistence type="predicted"/>
<feature type="non-terminal residue" evidence="1">
    <location>
        <position position="1"/>
    </location>
</feature>
<evidence type="ECO:0000313" key="1">
    <source>
        <dbReference type="EMBL" id="MBU2759926.1"/>
    </source>
</evidence>
<organism evidence="1 2">
    <name type="scientific">Acidithiobacillus sulfurivorans</name>
    <dbReference type="NCBI Taxonomy" id="1958756"/>
    <lineage>
        <taxon>Bacteria</taxon>
        <taxon>Pseudomonadati</taxon>
        <taxon>Pseudomonadota</taxon>
        <taxon>Acidithiobacillia</taxon>
        <taxon>Acidithiobacillales</taxon>
        <taxon>Acidithiobacillaceae</taxon>
        <taxon>Acidithiobacillus</taxon>
    </lineage>
</organism>
<reference evidence="1 2" key="1">
    <citation type="journal article" date="2021" name="ISME J.">
        <title>Genomic evolution of the class Acidithiobacillia: deep-branching Proteobacteria living in extreme acidic conditions.</title>
        <authorList>
            <person name="Moya-Beltran A."/>
            <person name="Beard S."/>
            <person name="Rojas-Villalobos C."/>
            <person name="Issotta F."/>
            <person name="Gallardo Y."/>
            <person name="Ulloa R."/>
            <person name="Giaveno A."/>
            <person name="Degli Esposti M."/>
            <person name="Johnson D.B."/>
            <person name="Quatrini R."/>
        </authorList>
    </citation>
    <scope>NUCLEOTIDE SEQUENCE [LARGE SCALE GENOMIC DNA]</scope>
    <source>
        <strain evidence="1 2">RW2</strain>
    </source>
</reference>
<dbReference type="EMBL" id="JAAOMP010000077">
    <property type="protein sequence ID" value="MBU2759926.1"/>
    <property type="molecule type" value="Genomic_DNA"/>
</dbReference>
<keyword evidence="2" id="KW-1185">Reference proteome</keyword>
<evidence type="ECO:0000313" key="2">
    <source>
        <dbReference type="Proteomes" id="UP000755654"/>
    </source>
</evidence>
<accession>A0ABS5ZXG6</accession>
<dbReference type="Proteomes" id="UP000755654">
    <property type="component" value="Unassembled WGS sequence"/>
</dbReference>
<sequence length="141" mass="15667">MESAVIATHARRMGRDKTITDPQHYLQVLERKPGALRNGLPFQKLPRAITLVQEHLQAKAGGDKAFVEVLLAARDHGMDILETACAMALEQKTVTVTVILNLVHRLAHPFRRSLSSPFAHFGIGVPPLGRAPSYACRVLWW</sequence>
<comment type="caution">
    <text evidence="1">The sequence shown here is derived from an EMBL/GenBank/DDBJ whole genome shotgun (WGS) entry which is preliminary data.</text>
</comment>
<name>A0ABS5ZXG6_9PROT</name>
<gene>
    <name evidence="1" type="ORF">HAP95_07130</name>
</gene>